<evidence type="ECO:0000313" key="1">
    <source>
        <dbReference type="EMBL" id="KAJ1944965.1"/>
    </source>
</evidence>
<dbReference type="EMBL" id="JANBPW010001341">
    <property type="protein sequence ID" value="KAJ1944965.1"/>
    <property type="molecule type" value="Genomic_DNA"/>
</dbReference>
<comment type="caution">
    <text evidence="1">The sequence shown here is derived from an EMBL/GenBank/DDBJ whole genome shotgun (WGS) entry which is preliminary data.</text>
</comment>
<protein>
    <submittedName>
        <fullName evidence="1">Uncharacterized protein</fullName>
    </submittedName>
</protein>
<feature type="non-terminal residue" evidence="1">
    <location>
        <position position="209"/>
    </location>
</feature>
<evidence type="ECO:0000313" key="2">
    <source>
        <dbReference type="Proteomes" id="UP001150603"/>
    </source>
</evidence>
<gene>
    <name evidence="1" type="ORF">FBU59_002449</name>
</gene>
<reference evidence="1" key="1">
    <citation type="submission" date="2022-07" db="EMBL/GenBank/DDBJ databases">
        <title>Phylogenomic reconstructions and comparative analyses of Kickxellomycotina fungi.</title>
        <authorList>
            <person name="Reynolds N.K."/>
            <person name="Stajich J.E."/>
            <person name="Barry K."/>
            <person name="Grigoriev I.V."/>
            <person name="Crous P."/>
            <person name="Smith M.E."/>
        </authorList>
    </citation>
    <scope>NUCLEOTIDE SEQUENCE</scope>
    <source>
        <strain evidence="1">NRRL 5244</strain>
    </source>
</reference>
<sequence>MSSKVLSGRRKVFPQKSLAVIVPGYQLTFDMAGLPYLEPGFGVITKVDGDQKNLDETTGLTESRPFADCQVGGPLHCVAHLITPAEMQRIIETEGGSGNPDVGYQTVEIKCQTYDGDQIIGVTLIDPRLQERHLHPSVRYHKILLDGAVENELHPEYIERLKQVVPYRPQTVGQTVGKYLFLAIVTPVVLPSFCFMLAAWMLKIRIPQF</sequence>
<accession>A0ACC1JBE8</accession>
<proteinExistence type="predicted"/>
<keyword evidence="2" id="KW-1185">Reference proteome</keyword>
<dbReference type="Proteomes" id="UP001150603">
    <property type="component" value="Unassembled WGS sequence"/>
</dbReference>
<name>A0ACC1JBE8_9FUNG</name>
<organism evidence="1 2">
    <name type="scientific">Linderina macrospora</name>
    <dbReference type="NCBI Taxonomy" id="4868"/>
    <lineage>
        <taxon>Eukaryota</taxon>
        <taxon>Fungi</taxon>
        <taxon>Fungi incertae sedis</taxon>
        <taxon>Zoopagomycota</taxon>
        <taxon>Kickxellomycotina</taxon>
        <taxon>Kickxellomycetes</taxon>
        <taxon>Kickxellales</taxon>
        <taxon>Kickxellaceae</taxon>
        <taxon>Linderina</taxon>
    </lineage>
</organism>